<dbReference type="GO" id="GO:0004832">
    <property type="term" value="F:valine-tRNA ligase activity"/>
    <property type="evidence" value="ECO:0007669"/>
    <property type="project" value="UniProtKB-UniRule"/>
</dbReference>
<dbReference type="FunFam" id="3.40.50.620:FF:000192">
    <property type="entry name" value="Valine--tRNA ligase"/>
    <property type="match status" value="1"/>
</dbReference>
<dbReference type="EMBL" id="BIFQ01000001">
    <property type="protein sequence ID" value="GCE06864.1"/>
    <property type="molecule type" value="Genomic_DNA"/>
</dbReference>
<dbReference type="NCBIfam" id="TIGR00422">
    <property type="entry name" value="valS"/>
    <property type="match status" value="1"/>
</dbReference>
<evidence type="ECO:0000259" key="13">
    <source>
        <dbReference type="Pfam" id="PF08264"/>
    </source>
</evidence>
<comment type="subcellular location">
    <subcellularLocation>
        <location evidence="1">Cytoplasm</location>
    </subcellularLocation>
</comment>
<evidence type="ECO:0000256" key="2">
    <source>
        <dbReference type="ARBA" id="ARBA00013169"/>
    </source>
</evidence>
<dbReference type="InterPro" id="IPR009080">
    <property type="entry name" value="tRNAsynth_Ia_anticodon-bd"/>
</dbReference>
<keyword evidence="8 11" id="KW-0030">Aminoacyl-tRNA synthetase</keyword>
<dbReference type="InterPro" id="IPR022874">
    <property type="entry name" value="Valine-tRNA_ligase_type_2"/>
</dbReference>
<dbReference type="CDD" id="cd07962">
    <property type="entry name" value="Anticodon_Ia_Val"/>
    <property type="match status" value="1"/>
</dbReference>
<feature type="domain" description="Aminoacyl-tRNA synthetase class Ia" evidence="12">
    <location>
        <begin position="17"/>
        <end position="570"/>
    </location>
</feature>
<dbReference type="Gene3D" id="3.90.740.10">
    <property type="entry name" value="Valyl/Leucyl/Isoleucyl-tRNA synthetase, editing domain"/>
    <property type="match status" value="1"/>
</dbReference>
<organism evidence="14 15">
    <name type="scientific">Dictyobacter aurantiacus</name>
    <dbReference type="NCBI Taxonomy" id="1936993"/>
    <lineage>
        <taxon>Bacteria</taxon>
        <taxon>Bacillati</taxon>
        <taxon>Chloroflexota</taxon>
        <taxon>Ktedonobacteria</taxon>
        <taxon>Ktedonobacterales</taxon>
        <taxon>Dictyobacteraceae</taxon>
        <taxon>Dictyobacter</taxon>
    </lineage>
</organism>
<dbReference type="PROSITE" id="PS00178">
    <property type="entry name" value="AA_TRNA_LIGASE_I"/>
    <property type="match status" value="1"/>
</dbReference>
<dbReference type="PANTHER" id="PTHR11946:SF93">
    <property type="entry name" value="VALINE--TRNA LIGASE, CHLOROPLASTIC_MITOCHONDRIAL 2"/>
    <property type="match status" value="1"/>
</dbReference>
<evidence type="ECO:0000256" key="5">
    <source>
        <dbReference type="ARBA" id="ARBA00022741"/>
    </source>
</evidence>
<dbReference type="SUPFAM" id="SSF47323">
    <property type="entry name" value="Anticodon-binding domain of a subclass of class I aminoacyl-tRNA synthetases"/>
    <property type="match status" value="1"/>
</dbReference>
<evidence type="ECO:0000256" key="11">
    <source>
        <dbReference type="RuleBase" id="RU363035"/>
    </source>
</evidence>
<dbReference type="SUPFAM" id="SSF52374">
    <property type="entry name" value="Nucleotidylyl transferase"/>
    <property type="match status" value="1"/>
</dbReference>
<keyword evidence="15" id="KW-1185">Reference proteome</keyword>
<dbReference type="GO" id="GO:0002161">
    <property type="term" value="F:aminoacyl-tRNA deacylase activity"/>
    <property type="evidence" value="ECO:0007669"/>
    <property type="project" value="InterPro"/>
</dbReference>
<comment type="similarity">
    <text evidence="11">Belongs to the class-I aminoacyl-tRNA synthetase family.</text>
</comment>
<comment type="caution">
    <text evidence="14">The sequence shown here is derived from an EMBL/GenBank/DDBJ whole genome shotgun (WGS) entry which is preliminary data.</text>
</comment>
<dbReference type="Gene3D" id="3.40.50.620">
    <property type="entry name" value="HUPs"/>
    <property type="match status" value="2"/>
</dbReference>
<dbReference type="InterPro" id="IPR002300">
    <property type="entry name" value="aa-tRNA-synth_Ia"/>
</dbReference>
<dbReference type="NCBIfam" id="NF009687">
    <property type="entry name" value="PRK13208.1"/>
    <property type="match status" value="1"/>
</dbReference>
<protein>
    <recommendedName>
        <fullName evidence="2 10">Valine--tRNA ligase</fullName>
        <ecNumber evidence="2 10">6.1.1.9</ecNumber>
    </recommendedName>
</protein>
<dbReference type="GO" id="GO:0005829">
    <property type="term" value="C:cytosol"/>
    <property type="evidence" value="ECO:0007669"/>
    <property type="project" value="TreeGrafter"/>
</dbReference>
<keyword evidence="7 11" id="KW-0648">Protein biosynthesis</keyword>
<evidence type="ECO:0000313" key="14">
    <source>
        <dbReference type="EMBL" id="GCE06864.1"/>
    </source>
</evidence>
<evidence type="ECO:0000313" key="15">
    <source>
        <dbReference type="Proteomes" id="UP000287224"/>
    </source>
</evidence>
<keyword evidence="5 11" id="KW-0547">Nucleotide-binding</keyword>
<dbReference type="InterPro" id="IPR014729">
    <property type="entry name" value="Rossmann-like_a/b/a_fold"/>
</dbReference>
<dbReference type="RefSeq" id="WP_126597754.1">
    <property type="nucleotide sequence ID" value="NZ_BIFQ01000001.1"/>
</dbReference>
<keyword evidence="3" id="KW-0963">Cytoplasm</keyword>
<proteinExistence type="inferred from homology"/>
<comment type="catalytic activity">
    <reaction evidence="9">
        <text>tRNA(Val) + L-valine + ATP = L-valyl-tRNA(Val) + AMP + diphosphate</text>
        <dbReference type="Rhea" id="RHEA:10704"/>
        <dbReference type="Rhea" id="RHEA-COMP:9672"/>
        <dbReference type="Rhea" id="RHEA-COMP:9708"/>
        <dbReference type="ChEBI" id="CHEBI:30616"/>
        <dbReference type="ChEBI" id="CHEBI:33019"/>
        <dbReference type="ChEBI" id="CHEBI:57762"/>
        <dbReference type="ChEBI" id="CHEBI:78442"/>
        <dbReference type="ChEBI" id="CHEBI:78537"/>
        <dbReference type="ChEBI" id="CHEBI:456215"/>
        <dbReference type="EC" id="6.1.1.9"/>
    </reaction>
</comment>
<sequence>MLPNRYHFREAEPRLARLWADANTYAFDPAGSGPIYTIDTPPPTVSGTLHIGHCFSYTQTDVIARFQRMRGRRVLYPMGFDDNGLPTERFVEKTIKRKATEMDRAEFLAQCRSLTQETEDGFESLLRRLSLSVDWDYRYSTLSPEAQRTSQASFIQLYQAGRAYDQVAPTLWCPDCRTAIAQAEQDDQMLPTLFTTFAFHLPDGQALPIATTRPELLAACVAIFVHPQDQRYASLLGLTARIASKAFSQQETIEVPILADELVDPAKGSGAVMCCTFGDSTDVRWWRTHQLPLRAAIDRAGRMTALAGPLAGLPTAAARKLILQNLAEQGLILHQETIEHTIGVHERCGTPVEYLQTRQWFIRVLDQKERLIEIGRQIRWNPEYMRIRYEHWVENLQWDWCISRQRFLGVPFPAWTCRACGELLLAEQDELPIDPRQTNPGRACRCGAMDFEPEMDVMDTWATSSCTPLLIGRWLDDPAWFRQHFPASLRAQAHDIIRTWAFYTIVKALYHCDAVPWKEIMLSGHGLSSERTKVSKSKGNGSLDPTTVIEQESADALRYWATSVKPGQDTPFSPESIANGRRLVTKLWNACRFAEGRLHDLDASTLSTIPAGMLPTDHWLLARLAQTITFATRELEQGDYAAARMEVERFFWSDLCDNYLELVKSRLYQDEGDGRRAAQWTLYHALLGVLKLLAPYLPFITEELYLGLFQSWDGAASIHTSAWPTAPADWLDPQAEREGQLLLEILRSVRRQKAELGISVGGPLESLRITTSAASLPMLQAASSDLQSVTRTRYIEFIVVSEPHEEPLSQTLVELTLPPIHSM</sequence>
<evidence type="ECO:0000256" key="9">
    <source>
        <dbReference type="ARBA" id="ARBA00047552"/>
    </source>
</evidence>
<evidence type="ECO:0000256" key="4">
    <source>
        <dbReference type="ARBA" id="ARBA00022598"/>
    </source>
</evidence>
<reference evidence="15" key="1">
    <citation type="submission" date="2018-12" db="EMBL/GenBank/DDBJ databases">
        <title>Tengunoibacter tsumagoiensis gen. nov., sp. nov., Dictyobacter kobayashii sp. nov., D. alpinus sp. nov., and D. joshuensis sp. nov. and description of Dictyobacteraceae fam. nov. within the order Ktedonobacterales isolated from Tengu-no-mugimeshi.</title>
        <authorList>
            <person name="Wang C.M."/>
            <person name="Zheng Y."/>
            <person name="Sakai Y."/>
            <person name="Toyoda A."/>
            <person name="Minakuchi Y."/>
            <person name="Abe K."/>
            <person name="Yokota A."/>
            <person name="Yabe S."/>
        </authorList>
    </citation>
    <scope>NUCLEOTIDE SEQUENCE [LARGE SCALE GENOMIC DNA]</scope>
    <source>
        <strain evidence="15">S-27</strain>
    </source>
</reference>
<dbReference type="SUPFAM" id="SSF50677">
    <property type="entry name" value="ValRS/IleRS/LeuRS editing domain"/>
    <property type="match status" value="1"/>
</dbReference>
<dbReference type="AlphaFoldDB" id="A0A401ZJ59"/>
<evidence type="ECO:0000256" key="3">
    <source>
        <dbReference type="ARBA" id="ARBA00022490"/>
    </source>
</evidence>
<evidence type="ECO:0000256" key="8">
    <source>
        <dbReference type="ARBA" id="ARBA00023146"/>
    </source>
</evidence>
<dbReference type="InterPro" id="IPR002303">
    <property type="entry name" value="Valyl-tRNA_ligase"/>
</dbReference>
<evidence type="ECO:0000256" key="6">
    <source>
        <dbReference type="ARBA" id="ARBA00022840"/>
    </source>
</evidence>
<dbReference type="InterPro" id="IPR013155">
    <property type="entry name" value="M/V/L/I-tRNA-synth_anticd-bd"/>
</dbReference>
<keyword evidence="6 11" id="KW-0067">ATP-binding</keyword>
<dbReference type="Gene3D" id="1.10.730.10">
    <property type="entry name" value="Isoleucyl-tRNA Synthetase, Domain 1"/>
    <property type="match status" value="1"/>
</dbReference>
<dbReference type="InterPro" id="IPR009008">
    <property type="entry name" value="Val/Leu/Ile-tRNA-synth_edit"/>
</dbReference>
<dbReference type="Pfam" id="PF08264">
    <property type="entry name" value="Anticodon_1"/>
    <property type="match status" value="1"/>
</dbReference>
<feature type="domain" description="Methionyl/Valyl/Leucyl/Isoleucyl-tRNA synthetase anticodon-binding" evidence="13">
    <location>
        <begin position="617"/>
        <end position="764"/>
    </location>
</feature>
<name>A0A401ZJ59_9CHLR</name>
<dbReference type="GO" id="GO:0006438">
    <property type="term" value="P:valyl-tRNA aminoacylation"/>
    <property type="evidence" value="ECO:0007669"/>
    <property type="project" value="UniProtKB-UniRule"/>
</dbReference>
<evidence type="ECO:0000256" key="1">
    <source>
        <dbReference type="ARBA" id="ARBA00004496"/>
    </source>
</evidence>
<dbReference type="Pfam" id="PF00133">
    <property type="entry name" value="tRNA-synt_1"/>
    <property type="match status" value="1"/>
</dbReference>
<evidence type="ECO:0000259" key="12">
    <source>
        <dbReference type="Pfam" id="PF00133"/>
    </source>
</evidence>
<dbReference type="PANTHER" id="PTHR11946">
    <property type="entry name" value="VALYL-TRNA SYNTHETASES"/>
    <property type="match status" value="1"/>
</dbReference>
<gene>
    <name evidence="14" type="primary">valS_2</name>
    <name evidence="14" type="ORF">KDAU_41930</name>
</gene>
<accession>A0A401ZJ59</accession>
<dbReference type="PRINTS" id="PR00986">
    <property type="entry name" value="TRNASYNTHVAL"/>
</dbReference>
<dbReference type="Proteomes" id="UP000287224">
    <property type="component" value="Unassembled WGS sequence"/>
</dbReference>
<keyword evidence="4 11" id="KW-0436">Ligase</keyword>
<dbReference type="OrthoDB" id="9810365at2"/>
<evidence type="ECO:0000256" key="7">
    <source>
        <dbReference type="ARBA" id="ARBA00022917"/>
    </source>
</evidence>
<dbReference type="GO" id="GO:0005524">
    <property type="term" value="F:ATP binding"/>
    <property type="evidence" value="ECO:0007669"/>
    <property type="project" value="UniProtKB-KW"/>
</dbReference>
<dbReference type="EC" id="6.1.1.9" evidence="2 10"/>
<dbReference type="InterPro" id="IPR033705">
    <property type="entry name" value="Anticodon_Ia_Val"/>
</dbReference>
<dbReference type="HAMAP" id="MF_02005">
    <property type="entry name" value="Val_tRNA_synth_type2"/>
    <property type="match status" value="1"/>
</dbReference>
<dbReference type="InterPro" id="IPR001412">
    <property type="entry name" value="aa-tRNA-synth_I_CS"/>
</dbReference>
<evidence type="ECO:0000256" key="10">
    <source>
        <dbReference type="NCBIfam" id="TIGR00422"/>
    </source>
</evidence>